<proteinExistence type="predicted"/>
<reference evidence="1" key="1">
    <citation type="journal article" date="2021" name="Proc. Natl. Acad. Sci. U.S.A.">
        <title>A Catalog of Tens of Thousands of Viruses from Human Metagenomes Reveals Hidden Associations with Chronic Diseases.</title>
        <authorList>
            <person name="Tisza M.J."/>
            <person name="Buck C.B."/>
        </authorList>
    </citation>
    <scope>NUCLEOTIDE SEQUENCE</scope>
    <source>
        <strain evidence="1">CtXZx16</strain>
    </source>
</reference>
<dbReference type="EMBL" id="BK014925">
    <property type="protein sequence ID" value="DAD82893.1"/>
    <property type="molecule type" value="Genomic_DNA"/>
</dbReference>
<accession>A0A8S5MKN9</accession>
<organism evidence="1">
    <name type="scientific">Siphoviridae sp. ctXZx16</name>
    <dbReference type="NCBI Taxonomy" id="2826371"/>
    <lineage>
        <taxon>Viruses</taxon>
        <taxon>Duplodnaviria</taxon>
        <taxon>Heunggongvirae</taxon>
        <taxon>Uroviricota</taxon>
        <taxon>Caudoviricetes</taxon>
    </lineage>
</organism>
<evidence type="ECO:0000313" key="1">
    <source>
        <dbReference type="EMBL" id="DAD82893.1"/>
    </source>
</evidence>
<protein>
    <submittedName>
        <fullName evidence="1">Uncharacterized protein</fullName>
    </submittedName>
</protein>
<sequence>MLKGVDNVKEYNVTLTATDYKKKQHRKRRKSEYKYKKHLQKIHSFGHYPPPVDIISKSYVRSNWSLFKYAKKHANRIVRRKKSELYNNRSFKKIVDFEDLMF</sequence>
<name>A0A8S5MKN9_9CAUD</name>